<feature type="domain" description="PAS" evidence="11">
    <location>
        <begin position="72"/>
        <end position="128"/>
    </location>
</feature>
<dbReference type="PROSITE" id="PS50109">
    <property type="entry name" value="HIS_KIN"/>
    <property type="match status" value="1"/>
</dbReference>
<dbReference type="OrthoDB" id="226486at2"/>
<dbReference type="Gene3D" id="3.30.565.10">
    <property type="entry name" value="Histidine kinase-like ATPase, C-terminal domain"/>
    <property type="match status" value="1"/>
</dbReference>
<dbReference type="GO" id="GO:0005524">
    <property type="term" value="F:ATP binding"/>
    <property type="evidence" value="ECO:0007669"/>
    <property type="project" value="UniProtKB-KW"/>
</dbReference>
<dbReference type="Pfam" id="PF00989">
    <property type="entry name" value="PAS"/>
    <property type="match status" value="1"/>
</dbReference>
<gene>
    <name evidence="12" type="ORF">BJ122_11041</name>
</gene>
<dbReference type="SUPFAM" id="SSF55785">
    <property type="entry name" value="PYP-like sensor domain (PAS domain)"/>
    <property type="match status" value="1"/>
</dbReference>
<evidence type="ECO:0000313" key="13">
    <source>
        <dbReference type="Proteomes" id="UP000248148"/>
    </source>
</evidence>
<organism evidence="12 13">
    <name type="scientific">Rhodopseudomonas faecalis</name>
    <dbReference type="NCBI Taxonomy" id="99655"/>
    <lineage>
        <taxon>Bacteria</taxon>
        <taxon>Pseudomonadati</taxon>
        <taxon>Pseudomonadota</taxon>
        <taxon>Alphaproteobacteria</taxon>
        <taxon>Hyphomicrobiales</taxon>
        <taxon>Nitrobacteraceae</taxon>
        <taxon>Rhodopseudomonas</taxon>
    </lineage>
</organism>
<protein>
    <recommendedName>
        <fullName evidence="2">histidine kinase</fullName>
        <ecNumber evidence="2">2.7.13.3</ecNumber>
    </recommendedName>
</protein>
<keyword evidence="7" id="KW-0067">ATP-binding</keyword>
<dbReference type="NCBIfam" id="TIGR00229">
    <property type="entry name" value="sensory_box"/>
    <property type="match status" value="1"/>
</dbReference>
<feature type="coiled-coil region" evidence="9">
    <location>
        <begin position="187"/>
        <end position="214"/>
    </location>
</feature>
<dbReference type="InterPro" id="IPR003661">
    <property type="entry name" value="HisK_dim/P_dom"/>
</dbReference>
<evidence type="ECO:0000313" key="12">
    <source>
        <dbReference type="EMBL" id="PYF02704.1"/>
    </source>
</evidence>
<dbReference type="InterPro" id="IPR035965">
    <property type="entry name" value="PAS-like_dom_sf"/>
</dbReference>
<dbReference type="RefSeq" id="WP_110780876.1">
    <property type="nucleotide sequence ID" value="NZ_QJTI01000010.1"/>
</dbReference>
<reference evidence="12 13" key="1">
    <citation type="submission" date="2018-06" db="EMBL/GenBank/DDBJ databases">
        <title>Genomic Encyclopedia of Archaeal and Bacterial Type Strains, Phase II (KMG-II): from individual species to whole genera.</title>
        <authorList>
            <person name="Goeker M."/>
        </authorList>
    </citation>
    <scope>NUCLEOTIDE SEQUENCE [LARGE SCALE GENOMIC DNA]</scope>
    <source>
        <strain evidence="12 13">JCM 11668</strain>
    </source>
</reference>
<evidence type="ECO:0000256" key="7">
    <source>
        <dbReference type="ARBA" id="ARBA00022840"/>
    </source>
</evidence>
<dbReference type="InterPro" id="IPR000014">
    <property type="entry name" value="PAS"/>
</dbReference>
<dbReference type="InterPro" id="IPR013767">
    <property type="entry name" value="PAS_fold"/>
</dbReference>
<feature type="domain" description="Histidine kinase" evidence="10">
    <location>
        <begin position="223"/>
        <end position="460"/>
    </location>
</feature>
<evidence type="ECO:0000256" key="2">
    <source>
        <dbReference type="ARBA" id="ARBA00012438"/>
    </source>
</evidence>
<comment type="caution">
    <text evidence="12">The sequence shown here is derived from an EMBL/GenBank/DDBJ whole genome shotgun (WGS) entry which is preliminary data.</text>
</comment>
<dbReference type="Gene3D" id="1.10.287.130">
    <property type="match status" value="1"/>
</dbReference>
<keyword evidence="5" id="KW-0547">Nucleotide-binding</keyword>
<keyword evidence="6 12" id="KW-0418">Kinase</keyword>
<dbReference type="SMART" id="SM00387">
    <property type="entry name" value="HATPase_c"/>
    <property type="match status" value="1"/>
</dbReference>
<evidence type="ECO:0000256" key="5">
    <source>
        <dbReference type="ARBA" id="ARBA00022741"/>
    </source>
</evidence>
<dbReference type="CDD" id="cd00082">
    <property type="entry name" value="HisKA"/>
    <property type="match status" value="1"/>
</dbReference>
<evidence type="ECO:0000256" key="9">
    <source>
        <dbReference type="SAM" id="Coils"/>
    </source>
</evidence>
<dbReference type="PANTHER" id="PTHR43065:SF42">
    <property type="entry name" value="TWO-COMPONENT SENSOR PPRA"/>
    <property type="match status" value="1"/>
</dbReference>
<dbReference type="Pfam" id="PF00512">
    <property type="entry name" value="HisKA"/>
    <property type="match status" value="1"/>
</dbReference>
<evidence type="ECO:0000256" key="4">
    <source>
        <dbReference type="ARBA" id="ARBA00022679"/>
    </source>
</evidence>
<dbReference type="EMBL" id="QJTI01000010">
    <property type="protein sequence ID" value="PYF02704.1"/>
    <property type="molecule type" value="Genomic_DNA"/>
</dbReference>
<dbReference type="PANTHER" id="PTHR43065">
    <property type="entry name" value="SENSOR HISTIDINE KINASE"/>
    <property type="match status" value="1"/>
</dbReference>
<dbReference type="CDD" id="cd00130">
    <property type="entry name" value="PAS"/>
    <property type="match status" value="1"/>
</dbReference>
<dbReference type="SMART" id="SM00091">
    <property type="entry name" value="PAS"/>
    <property type="match status" value="1"/>
</dbReference>
<keyword evidence="4" id="KW-0808">Transferase</keyword>
<name>A0A318TD78_9BRAD</name>
<dbReference type="GO" id="GO:0006355">
    <property type="term" value="P:regulation of DNA-templated transcription"/>
    <property type="evidence" value="ECO:0007669"/>
    <property type="project" value="InterPro"/>
</dbReference>
<evidence type="ECO:0000256" key="3">
    <source>
        <dbReference type="ARBA" id="ARBA00022553"/>
    </source>
</evidence>
<evidence type="ECO:0000259" key="11">
    <source>
        <dbReference type="PROSITE" id="PS50112"/>
    </source>
</evidence>
<evidence type="ECO:0000259" key="10">
    <source>
        <dbReference type="PROSITE" id="PS50109"/>
    </source>
</evidence>
<sequence>MAERGESGSKVGAEIGLKTGLLDRAGAGLPFALASDQETAWIEVIRKMDEVYADLLRYETELEDKNTALEEAQAFISSVIEAVSDVLIVCDRDGRVLQINPAAMQLLGCRSEDVAQRSLADLLDPADRRQAAALVGAQASSDVVNLEVRFVTAHGPSDLYAVNAATRHDPTGVRVGTVLTARPIGELRRAYEALHAAHSKLQRAQRQLIEQEKMASLGRLVAGVAHELNNPISFIYGNIHTLERYRKRLSNYLQALHGDADAEEIAALRRELRIDALLDDYGSLIEGTLEGATRVSDVVKNLRRLSFSKPGEMQSIDVERVLRTAALWATRAKPGHVALSFDLEPELAVMGHEGQFHQIIVNLIDNAIDAVRGQVAPSITISARRQGDDITITIADNGHGLSEAAIDLLFEPFFTTKPVGEGTGLGLWISYGIAREHGGSLSAANRPEGGAAFVLTLPAG</sequence>
<keyword evidence="9" id="KW-0175">Coiled coil</keyword>
<evidence type="ECO:0000256" key="8">
    <source>
        <dbReference type="ARBA" id="ARBA00023012"/>
    </source>
</evidence>
<dbReference type="InterPro" id="IPR036097">
    <property type="entry name" value="HisK_dim/P_sf"/>
</dbReference>
<dbReference type="InterPro" id="IPR003594">
    <property type="entry name" value="HATPase_dom"/>
</dbReference>
<dbReference type="Pfam" id="PF02518">
    <property type="entry name" value="HATPase_c"/>
    <property type="match status" value="1"/>
</dbReference>
<dbReference type="InterPro" id="IPR004358">
    <property type="entry name" value="Sig_transdc_His_kin-like_C"/>
</dbReference>
<comment type="catalytic activity">
    <reaction evidence="1">
        <text>ATP + protein L-histidine = ADP + protein N-phospho-L-histidine.</text>
        <dbReference type="EC" id="2.7.13.3"/>
    </reaction>
</comment>
<dbReference type="SMART" id="SM00388">
    <property type="entry name" value="HisKA"/>
    <property type="match status" value="1"/>
</dbReference>
<dbReference type="Gene3D" id="3.30.450.20">
    <property type="entry name" value="PAS domain"/>
    <property type="match status" value="1"/>
</dbReference>
<keyword evidence="8" id="KW-0902">Two-component regulatory system</keyword>
<dbReference type="SUPFAM" id="SSF55874">
    <property type="entry name" value="ATPase domain of HSP90 chaperone/DNA topoisomerase II/histidine kinase"/>
    <property type="match status" value="1"/>
</dbReference>
<keyword evidence="13" id="KW-1185">Reference proteome</keyword>
<accession>A0A318TD78</accession>
<dbReference type="InterPro" id="IPR036890">
    <property type="entry name" value="HATPase_C_sf"/>
</dbReference>
<dbReference type="PROSITE" id="PS50112">
    <property type="entry name" value="PAS"/>
    <property type="match status" value="1"/>
</dbReference>
<keyword evidence="3" id="KW-0597">Phosphoprotein</keyword>
<dbReference type="Proteomes" id="UP000248148">
    <property type="component" value="Unassembled WGS sequence"/>
</dbReference>
<evidence type="ECO:0000256" key="6">
    <source>
        <dbReference type="ARBA" id="ARBA00022777"/>
    </source>
</evidence>
<dbReference type="SUPFAM" id="SSF47384">
    <property type="entry name" value="Homodimeric domain of signal transducing histidine kinase"/>
    <property type="match status" value="1"/>
</dbReference>
<proteinExistence type="predicted"/>
<dbReference type="AlphaFoldDB" id="A0A318TD78"/>
<dbReference type="InterPro" id="IPR005467">
    <property type="entry name" value="His_kinase_dom"/>
</dbReference>
<dbReference type="GO" id="GO:0000155">
    <property type="term" value="F:phosphorelay sensor kinase activity"/>
    <property type="evidence" value="ECO:0007669"/>
    <property type="project" value="InterPro"/>
</dbReference>
<evidence type="ECO:0000256" key="1">
    <source>
        <dbReference type="ARBA" id="ARBA00000085"/>
    </source>
</evidence>
<dbReference type="EC" id="2.7.13.3" evidence="2"/>
<dbReference type="PRINTS" id="PR00344">
    <property type="entry name" value="BCTRLSENSOR"/>
</dbReference>